<dbReference type="Gene3D" id="3.30.565.10">
    <property type="entry name" value="Histidine kinase-like ATPase, C-terminal domain"/>
    <property type="match status" value="1"/>
</dbReference>
<dbReference type="GO" id="GO:0005524">
    <property type="term" value="F:ATP binding"/>
    <property type="evidence" value="ECO:0007669"/>
    <property type="project" value="UniProtKB-KW"/>
</dbReference>
<dbReference type="GO" id="GO:0000155">
    <property type="term" value="F:phosphorelay sensor kinase activity"/>
    <property type="evidence" value="ECO:0007669"/>
    <property type="project" value="InterPro"/>
</dbReference>
<dbReference type="Gene3D" id="1.20.5.1930">
    <property type="match status" value="1"/>
</dbReference>
<keyword evidence="6 13" id="KW-0418">Kinase</keyword>
<dbReference type="Pfam" id="PF13796">
    <property type="entry name" value="Sensor"/>
    <property type="match status" value="1"/>
</dbReference>
<dbReference type="EC" id="2.7.13.3" evidence="2"/>
<name>A0A0S4QRP9_9ACTN</name>
<evidence type="ECO:0000259" key="10">
    <source>
        <dbReference type="Pfam" id="PF02518"/>
    </source>
</evidence>
<sequence length="426" mass="45338">MVRKLLSPWRTVRTWYGVVHGVLDLFIGTVSFVLVITLLAVSASLLIIFPVALPFIWSLFVSASVIGALERSRAAALLDIHLPSPHAPFTSRNWLSRLGQRSRSASRWREIAYCLLLMPIGVIRLAVLTTVWSGSFALLILPLYLGALPGDSAEFGLFELSGVSGALAGSVTGAIGLLVAAPWATVALTTASGLIVRALLGPSPETELREQVTRLEASRTSAEAGRSAAVDSAEAERRRIERDLHDGAQQRLVALAMDLGMVREKFDRDPERARQLVTNAHQEAKAALAELRDLVRGFHPAILEDRGLDAALSAVVARCPIPVQLDITVDPRPPSTVESAAYFIVAEALTNVTKHSQASAAKVSIARRGDLLVIDISDNGRGGATLAGGTGLQGLDERVRGLGGWMQVLSPPGGPTSVLVELPCGS</sequence>
<dbReference type="CDD" id="cd16917">
    <property type="entry name" value="HATPase_UhpB-NarQ-NarX-like"/>
    <property type="match status" value="1"/>
</dbReference>
<feature type="domain" description="Putative sensor" evidence="12">
    <location>
        <begin position="23"/>
        <end position="200"/>
    </location>
</feature>
<dbReference type="InterPro" id="IPR025828">
    <property type="entry name" value="Put_sensor_dom"/>
</dbReference>
<feature type="transmembrane region" description="Helical" evidence="9">
    <location>
        <begin position="21"/>
        <end position="41"/>
    </location>
</feature>
<keyword evidence="3" id="KW-0597">Phosphoprotein</keyword>
<feature type="domain" description="Histidine kinase/HSP90-like ATPase" evidence="10">
    <location>
        <begin position="338"/>
        <end position="423"/>
    </location>
</feature>
<dbReference type="RefSeq" id="WP_091280823.1">
    <property type="nucleotide sequence ID" value="NZ_FAOZ01000017.1"/>
</dbReference>
<dbReference type="AlphaFoldDB" id="A0A0S4QRP9"/>
<evidence type="ECO:0000256" key="1">
    <source>
        <dbReference type="ARBA" id="ARBA00000085"/>
    </source>
</evidence>
<evidence type="ECO:0000313" key="14">
    <source>
        <dbReference type="Proteomes" id="UP000198802"/>
    </source>
</evidence>
<keyword evidence="14" id="KW-1185">Reference proteome</keyword>
<dbReference type="SUPFAM" id="SSF55874">
    <property type="entry name" value="ATPase domain of HSP90 chaperone/DNA topoisomerase II/histidine kinase"/>
    <property type="match status" value="1"/>
</dbReference>
<reference evidence="14" key="1">
    <citation type="submission" date="2015-11" db="EMBL/GenBank/DDBJ databases">
        <authorList>
            <person name="Varghese N."/>
        </authorList>
    </citation>
    <scope>NUCLEOTIDE SEQUENCE [LARGE SCALE GENOMIC DNA]</scope>
    <source>
        <strain evidence="14">DSM 45899</strain>
    </source>
</reference>
<dbReference type="InterPro" id="IPR050482">
    <property type="entry name" value="Sensor_HK_TwoCompSys"/>
</dbReference>
<keyword evidence="7" id="KW-0067">ATP-binding</keyword>
<evidence type="ECO:0000256" key="6">
    <source>
        <dbReference type="ARBA" id="ARBA00022777"/>
    </source>
</evidence>
<dbReference type="PANTHER" id="PTHR24421:SF10">
    <property type="entry name" value="NITRATE_NITRITE SENSOR PROTEIN NARQ"/>
    <property type="match status" value="1"/>
</dbReference>
<evidence type="ECO:0000259" key="12">
    <source>
        <dbReference type="Pfam" id="PF13796"/>
    </source>
</evidence>
<gene>
    <name evidence="13" type="ORF">Ga0074812_11772</name>
</gene>
<feature type="transmembrane region" description="Helical" evidence="9">
    <location>
        <begin position="47"/>
        <end position="69"/>
    </location>
</feature>
<dbReference type="Pfam" id="PF02518">
    <property type="entry name" value="HATPase_c"/>
    <property type="match status" value="1"/>
</dbReference>
<feature type="transmembrane region" description="Helical" evidence="9">
    <location>
        <begin position="111"/>
        <end position="144"/>
    </location>
</feature>
<accession>A0A0S4QRP9</accession>
<dbReference type="InterPro" id="IPR011712">
    <property type="entry name" value="Sig_transdc_His_kin_sub3_dim/P"/>
</dbReference>
<evidence type="ECO:0000256" key="7">
    <source>
        <dbReference type="ARBA" id="ARBA00022840"/>
    </source>
</evidence>
<keyword evidence="4" id="KW-0808">Transferase</keyword>
<keyword evidence="9" id="KW-0472">Membrane</keyword>
<evidence type="ECO:0000256" key="9">
    <source>
        <dbReference type="SAM" id="Phobius"/>
    </source>
</evidence>
<evidence type="ECO:0000313" key="13">
    <source>
        <dbReference type="EMBL" id="CUU58163.1"/>
    </source>
</evidence>
<evidence type="ECO:0000256" key="5">
    <source>
        <dbReference type="ARBA" id="ARBA00022741"/>
    </source>
</evidence>
<evidence type="ECO:0000256" key="3">
    <source>
        <dbReference type="ARBA" id="ARBA00022553"/>
    </source>
</evidence>
<keyword evidence="8" id="KW-0902">Two-component regulatory system</keyword>
<keyword evidence="9" id="KW-0812">Transmembrane</keyword>
<keyword evidence="5" id="KW-0547">Nucleotide-binding</keyword>
<dbReference type="Proteomes" id="UP000198802">
    <property type="component" value="Unassembled WGS sequence"/>
</dbReference>
<dbReference type="EMBL" id="FAOZ01000017">
    <property type="protein sequence ID" value="CUU58163.1"/>
    <property type="molecule type" value="Genomic_DNA"/>
</dbReference>
<feature type="domain" description="Signal transduction histidine kinase subgroup 3 dimerisation and phosphoacceptor" evidence="11">
    <location>
        <begin position="236"/>
        <end position="301"/>
    </location>
</feature>
<dbReference type="GO" id="GO:0046983">
    <property type="term" value="F:protein dimerization activity"/>
    <property type="evidence" value="ECO:0007669"/>
    <property type="project" value="InterPro"/>
</dbReference>
<proteinExistence type="predicted"/>
<evidence type="ECO:0000256" key="8">
    <source>
        <dbReference type="ARBA" id="ARBA00023012"/>
    </source>
</evidence>
<comment type="catalytic activity">
    <reaction evidence="1">
        <text>ATP + protein L-histidine = ADP + protein N-phospho-L-histidine.</text>
        <dbReference type="EC" id="2.7.13.3"/>
    </reaction>
</comment>
<keyword evidence="9" id="KW-1133">Transmembrane helix</keyword>
<evidence type="ECO:0000256" key="2">
    <source>
        <dbReference type="ARBA" id="ARBA00012438"/>
    </source>
</evidence>
<protein>
    <recommendedName>
        <fullName evidence="2">histidine kinase</fullName>
        <ecNumber evidence="2">2.7.13.3</ecNumber>
    </recommendedName>
</protein>
<dbReference type="Pfam" id="PF07730">
    <property type="entry name" value="HisKA_3"/>
    <property type="match status" value="1"/>
</dbReference>
<evidence type="ECO:0000259" key="11">
    <source>
        <dbReference type="Pfam" id="PF07730"/>
    </source>
</evidence>
<evidence type="ECO:0000256" key="4">
    <source>
        <dbReference type="ARBA" id="ARBA00022679"/>
    </source>
</evidence>
<organism evidence="13 14">
    <name type="scientific">Parafrankia irregularis</name>
    <dbReference type="NCBI Taxonomy" id="795642"/>
    <lineage>
        <taxon>Bacteria</taxon>
        <taxon>Bacillati</taxon>
        <taxon>Actinomycetota</taxon>
        <taxon>Actinomycetes</taxon>
        <taxon>Frankiales</taxon>
        <taxon>Frankiaceae</taxon>
        <taxon>Parafrankia</taxon>
    </lineage>
</organism>
<dbReference type="GO" id="GO:0016020">
    <property type="term" value="C:membrane"/>
    <property type="evidence" value="ECO:0007669"/>
    <property type="project" value="InterPro"/>
</dbReference>
<dbReference type="PANTHER" id="PTHR24421">
    <property type="entry name" value="NITRATE/NITRITE SENSOR PROTEIN NARX-RELATED"/>
    <property type="match status" value="1"/>
</dbReference>
<dbReference type="InterPro" id="IPR003594">
    <property type="entry name" value="HATPase_dom"/>
</dbReference>
<dbReference type="InterPro" id="IPR036890">
    <property type="entry name" value="HATPase_C_sf"/>
</dbReference>